<accession>A0AAF0Y7N1</accession>
<sequence>MEEDPGPLSAPQYSAVVTTTALHADLTPIPTPASLHILPSPPMLLNISEFLPFEEADDPLLLQNLHNAFEASAKRSREVLGKTICTARNDLNVQVDAASEVYFANVERACDEYKARVVAALSSHKAQVERINAHIRALVGMGKGEREGEGAGAEME</sequence>
<gene>
    <name evidence="1" type="ORF">LOC62_03G005071</name>
</gene>
<evidence type="ECO:0000313" key="2">
    <source>
        <dbReference type="Proteomes" id="UP000827549"/>
    </source>
</evidence>
<dbReference type="AlphaFoldDB" id="A0AAF0Y7N1"/>
<protein>
    <submittedName>
        <fullName evidence="1">Uncharacterized protein</fullName>
    </submittedName>
</protein>
<evidence type="ECO:0000313" key="1">
    <source>
        <dbReference type="EMBL" id="WOO81550.1"/>
    </source>
</evidence>
<dbReference type="GeneID" id="87808302"/>
<dbReference type="EMBL" id="CP086716">
    <property type="protein sequence ID" value="WOO81550.1"/>
    <property type="molecule type" value="Genomic_DNA"/>
</dbReference>
<name>A0AAF0Y7N1_9TREE</name>
<keyword evidence="2" id="KW-1185">Reference proteome</keyword>
<organism evidence="1 2">
    <name type="scientific">Vanrija pseudolonga</name>
    <dbReference type="NCBI Taxonomy" id="143232"/>
    <lineage>
        <taxon>Eukaryota</taxon>
        <taxon>Fungi</taxon>
        <taxon>Dikarya</taxon>
        <taxon>Basidiomycota</taxon>
        <taxon>Agaricomycotina</taxon>
        <taxon>Tremellomycetes</taxon>
        <taxon>Trichosporonales</taxon>
        <taxon>Trichosporonaceae</taxon>
        <taxon>Vanrija</taxon>
    </lineage>
</organism>
<reference evidence="1" key="1">
    <citation type="submission" date="2023-10" db="EMBL/GenBank/DDBJ databases">
        <authorList>
            <person name="Noh H."/>
        </authorList>
    </citation>
    <scope>NUCLEOTIDE SEQUENCE</scope>
    <source>
        <strain evidence="1">DUCC4014</strain>
    </source>
</reference>
<dbReference type="RefSeq" id="XP_062627582.1">
    <property type="nucleotide sequence ID" value="XM_062771598.1"/>
</dbReference>
<proteinExistence type="predicted"/>
<dbReference type="Proteomes" id="UP000827549">
    <property type="component" value="Chromosome 3"/>
</dbReference>